<keyword evidence="3" id="KW-1185">Reference proteome</keyword>
<name>A0A9P3LVR2_9FUNG</name>
<feature type="compositionally biased region" description="Basic residues" evidence="1">
    <location>
        <begin position="231"/>
        <end position="243"/>
    </location>
</feature>
<feature type="compositionally biased region" description="Low complexity" evidence="1">
    <location>
        <begin position="340"/>
        <end position="354"/>
    </location>
</feature>
<reference evidence="2" key="2">
    <citation type="journal article" date="2022" name="Microbiol. Resour. Announc.">
        <title>Whole-Genome Sequence of Entomortierella parvispora E1425, a Mucoromycotan Fungus Associated with Burkholderiaceae-Related Endosymbiotic Bacteria.</title>
        <authorList>
            <person name="Herlambang A."/>
            <person name="Guo Y."/>
            <person name="Takashima Y."/>
            <person name="Narisawa K."/>
            <person name="Ohta H."/>
            <person name="Nishizawa T."/>
        </authorList>
    </citation>
    <scope>NUCLEOTIDE SEQUENCE</scope>
    <source>
        <strain evidence="2">E1425</strain>
    </source>
</reference>
<dbReference type="AlphaFoldDB" id="A0A9P3LVR2"/>
<evidence type="ECO:0000313" key="2">
    <source>
        <dbReference type="EMBL" id="GJJ72307.1"/>
    </source>
</evidence>
<organism evidence="2 3">
    <name type="scientific">Entomortierella parvispora</name>
    <dbReference type="NCBI Taxonomy" id="205924"/>
    <lineage>
        <taxon>Eukaryota</taxon>
        <taxon>Fungi</taxon>
        <taxon>Fungi incertae sedis</taxon>
        <taxon>Mucoromycota</taxon>
        <taxon>Mortierellomycotina</taxon>
        <taxon>Mortierellomycetes</taxon>
        <taxon>Mortierellales</taxon>
        <taxon>Mortierellaceae</taxon>
        <taxon>Entomortierella</taxon>
    </lineage>
</organism>
<accession>A0A9P3LVR2</accession>
<proteinExistence type="predicted"/>
<feature type="compositionally biased region" description="Basic and acidic residues" evidence="1">
    <location>
        <begin position="244"/>
        <end position="254"/>
    </location>
</feature>
<evidence type="ECO:0000313" key="3">
    <source>
        <dbReference type="Proteomes" id="UP000827284"/>
    </source>
</evidence>
<feature type="region of interest" description="Disordered" evidence="1">
    <location>
        <begin position="212"/>
        <end position="371"/>
    </location>
</feature>
<feature type="compositionally biased region" description="Polar residues" evidence="1">
    <location>
        <begin position="213"/>
        <end position="226"/>
    </location>
</feature>
<feature type="compositionally biased region" description="Polar residues" evidence="1">
    <location>
        <begin position="359"/>
        <end position="371"/>
    </location>
</feature>
<reference evidence="2" key="1">
    <citation type="submission" date="2021-11" db="EMBL/GenBank/DDBJ databases">
        <authorList>
            <person name="Herlambang A."/>
            <person name="Guo Y."/>
            <person name="Takashima Y."/>
            <person name="Nishizawa T."/>
        </authorList>
    </citation>
    <scope>NUCLEOTIDE SEQUENCE</scope>
    <source>
        <strain evidence="2">E1425</strain>
    </source>
</reference>
<protein>
    <submittedName>
        <fullName evidence="2">Uncharacterized protein</fullName>
    </submittedName>
</protein>
<sequence>MLSFENVARNAQSRTVPESMYDVVAVYLDSLPRHPRAFTPVPIQPLQWTLPFEPVIPPTPENTQRAPFTTKKALQNKSDPTRYSLFAEHNKPITLAWKAPQVRGPQWLLQPEAYPPPQSALFQNSPASWPVWAPPPPPPPPLPQQALQPPQPMMAWPGQPELPLFQTARAKTHRPPTLHSDVTNPTMKTHGKIPQETELTTAIQSLRIDVPLQSPNSSSREQNNHNGAVVHNKRRRNRKKNSHYHKEPVHKDTHVPPVNENEESPPIAVANISSQNKREERHQYRAAEGDEIIKTLSRGGHRGGRAGRGGRGSRRHPPVNSEQLPTQPSSAPPLFVPDRAVSTPAAPVASTTTPKAHPTTRSQQLPLQNNESFRHARKIGGNARRDRTDTVVAN</sequence>
<gene>
    <name evidence="2" type="ORF">EMPS_04664</name>
</gene>
<dbReference type="EMBL" id="BQFW01000006">
    <property type="protein sequence ID" value="GJJ72307.1"/>
    <property type="molecule type" value="Genomic_DNA"/>
</dbReference>
<dbReference type="Proteomes" id="UP000827284">
    <property type="component" value="Unassembled WGS sequence"/>
</dbReference>
<evidence type="ECO:0000256" key="1">
    <source>
        <dbReference type="SAM" id="MobiDB-lite"/>
    </source>
</evidence>
<comment type="caution">
    <text evidence="2">The sequence shown here is derived from an EMBL/GenBank/DDBJ whole genome shotgun (WGS) entry which is preliminary data.</text>
</comment>
<feature type="compositionally biased region" description="Basic and acidic residues" evidence="1">
    <location>
        <begin position="276"/>
        <end position="293"/>
    </location>
</feature>
<feature type="compositionally biased region" description="Polar residues" evidence="1">
    <location>
        <begin position="320"/>
        <end position="329"/>
    </location>
</feature>